<evidence type="ECO:0000256" key="1">
    <source>
        <dbReference type="SAM" id="Phobius"/>
    </source>
</evidence>
<gene>
    <name evidence="2" type="ORF">PMAYCL1PPCAC_06413</name>
</gene>
<keyword evidence="1" id="KW-0812">Transmembrane</keyword>
<protein>
    <submittedName>
        <fullName evidence="2">Uncharacterized protein</fullName>
    </submittedName>
</protein>
<organism evidence="2 3">
    <name type="scientific">Pristionchus mayeri</name>
    <dbReference type="NCBI Taxonomy" id="1317129"/>
    <lineage>
        <taxon>Eukaryota</taxon>
        <taxon>Metazoa</taxon>
        <taxon>Ecdysozoa</taxon>
        <taxon>Nematoda</taxon>
        <taxon>Chromadorea</taxon>
        <taxon>Rhabditida</taxon>
        <taxon>Rhabditina</taxon>
        <taxon>Diplogasteromorpha</taxon>
        <taxon>Diplogasteroidea</taxon>
        <taxon>Neodiplogasteridae</taxon>
        <taxon>Pristionchus</taxon>
    </lineage>
</organism>
<dbReference type="EMBL" id="BTRK01000002">
    <property type="protein sequence ID" value="GMR36218.1"/>
    <property type="molecule type" value="Genomic_DNA"/>
</dbReference>
<reference evidence="3" key="1">
    <citation type="submission" date="2022-10" db="EMBL/GenBank/DDBJ databases">
        <title>Genome assembly of Pristionchus species.</title>
        <authorList>
            <person name="Yoshida K."/>
            <person name="Sommer R.J."/>
        </authorList>
    </citation>
    <scope>NUCLEOTIDE SEQUENCE [LARGE SCALE GENOMIC DNA]</scope>
    <source>
        <strain evidence="3">RS5460</strain>
    </source>
</reference>
<evidence type="ECO:0000313" key="2">
    <source>
        <dbReference type="EMBL" id="GMR36218.1"/>
    </source>
</evidence>
<keyword evidence="1" id="KW-1133">Transmembrane helix</keyword>
<accession>A0AAN4Z844</accession>
<feature type="non-terminal residue" evidence="2">
    <location>
        <position position="1"/>
    </location>
</feature>
<dbReference type="Proteomes" id="UP001328107">
    <property type="component" value="Unassembled WGS sequence"/>
</dbReference>
<comment type="caution">
    <text evidence="2">The sequence shown here is derived from an EMBL/GenBank/DDBJ whole genome shotgun (WGS) entry which is preliminary data.</text>
</comment>
<name>A0AAN4Z844_9BILA</name>
<keyword evidence="1" id="KW-0472">Membrane</keyword>
<dbReference type="AlphaFoldDB" id="A0AAN4Z844"/>
<feature type="transmembrane region" description="Helical" evidence="1">
    <location>
        <begin position="326"/>
        <end position="349"/>
    </location>
</feature>
<evidence type="ECO:0000313" key="3">
    <source>
        <dbReference type="Proteomes" id="UP001328107"/>
    </source>
</evidence>
<proteinExistence type="predicted"/>
<sequence>SPLVPSLQLVSSLSSLLLTPPLLTHSPNMGSFSSKPLPSRGYNRDSIVLCDGLTRLQNAKYAVTGDGRFVFVLGGLHISSVASEDDNPESAFSIQLDIIDLFLSKRTRISNIGDFYNLGHPTGFYALNERTVVVVDYDPVDSTLRQRLIIVDMVKETAECPFYRGYGIAMDSFFHAKTSTGEEFAVTVIPSLLGSAQSGVVYPMNPLSKSTHEDITLLIDQANSYVRQFYEAGEAKVATFYPPFFITSTVIGFFVDPSCVDDMIDPMRVVVVDITSGAMYMQEAKSSSSSFPISTQNTRPSYAKWNQATNREVSLVSRFRRTGRCWQVGVAWLILGLFQYTVYAAVFLWSWNWRRLGGFCLQASMKMLLIRQHLLEPRSEKFTGFGTLNTRTLEWNEIKATVWNEDETNLIPLRDGQFVVASVTDKVESNRVIGVEALAHSKMERFRLIGNPRRMTSLARLSSIALQKNDRVPAILLEQIAARMMV</sequence>
<keyword evidence="3" id="KW-1185">Reference proteome</keyword>